<feature type="domain" description="Mop" evidence="3">
    <location>
        <begin position="65"/>
        <end position="130"/>
    </location>
</feature>
<evidence type="ECO:0000256" key="2">
    <source>
        <dbReference type="PROSITE-ProRule" id="PRU01213"/>
    </source>
</evidence>
<dbReference type="Pfam" id="PF12728">
    <property type="entry name" value="HTH_17"/>
    <property type="match status" value="1"/>
</dbReference>
<keyword evidence="1 2" id="KW-0500">Molybdenum</keyword>
<gene>
    <name evidence="4" type="ORF">FH965_34800</name>
</gene>
<dbReference type="Gene3D" id="2.40.50.100">
    <property type="match status" value="1"/>
</dbReference>
<accession>A0A516RHG7</accession>
<name>A0A516RHG7_STRST</name>
<dbReference type="InterPro" id="IPR004606">
    <property type="entry name" value="Mop_domain"/>
</dbReference>
<dbReference type="InterPro" id="IPR041657">
    <property type="entry name" value="HTH_17"/>
</dbReference>
<evidence type="ECO:0000256" key="1">
    <source>
        <dbReference type="ARBA" id="ARBA00022505"/>
    </source>
</evidence>
<evidence type="ECO:0000259" key="3">
    <source>
        <dbReference type="PROSITE" id="PS51866"/>
    </source>
</evidence>
<dbReference type="Pfam" id="PF03459">
    <property type="entry name" value="TOBE"/>
    <property type="match status" value="1"/>
</dbReference>
<dbReference type="EMBL" id="CP040916">
    <property type="protein sequence ID" value="QDQ15084.1"/>
    <property type="molecule type" value="Genomic_DNA"/>
</dbReference>
<sequence>MPTFTIGRAARLLGVSPETVRRWADGGRLRWERDGFGNRCVDGVSLAAFAKERAQGPHPAPDEPLTSVRNSFAGIVTAVRTDGVIAQVEIQSGPHRVVSVVSREAVEELGIEVGVTVTGRVKATEVHVDRPHHQGT</sequence>
<proteinExistence type="predicted"/>
<protein>
    <submittedName>
        <fullName evidence="4">MerR family transcriptional regulator</fullName>
    </submittedName>
</protein>
<dbReference type="Gene3D" id="1.10.1660.10">
    <property type="match status" value="1"/>
</dbReference>
<dbReference type="GO" id="GO:0015689">
    <property type="term" value="P:molybdate ion transport"/>
    <property type="evidence" value="ECO:0007669"/>
    <property type="project" value="InterPro"/>
</dbReference>
<dbReference type="InterPro" id="IPR008995">
    <property type="entry name" value="Mo/tungstate-bd_C_term_dom"/>
</dbReference>
<dbReference type="InterPro" id="IPR005116">
    <property type="entry name" value="Transp-assoc_OB_typ1"/>
</dbReference>
<dbReference type="AlphaFoldDB" id="A0A516RHG7"/>
<organism evidence="4 5">
    <name type="scientific">Streptomyces spectabilis</name>
    <dbReference type="NCBI Taxonomy" id="68270"/>
    <lineage>
        <taxon>Bacteria</taxon>
        <taxon>Bacillati</taxon>
        <taxon>Actinomycetota</taxon>
        <taxon>Actinomycetes</taxon>
        <taxon>Kitasatosporales</taxon>
        <taxon>Streptomycetaceae</taxon>
        <taxon>Streptomyces</taxon>
    </lineage>
</organism>
<evidence type="ECO:0000313" key="5">
    <source>
        <dbReference type="Proteomes" id="UP000316806"/>
    </source>
</evidence>
<evidence type="ECO:0000313" key="4">
    <source>
        <dbReference type="EMBL" id="QDQ15084.1"/>
    </source>
</evidence>
<dbReference type="Proteomes" id="UP000316806">
    <property type="component" value="Chromosome"/>
</dbReference>
<dbReference type="RefSeq" id="WP_144322287.1">
    <property type="nucleotide sequence ID" value="NZ_CP040916.1"/>
</dbReference>
<dbReference type="SUPFAM" id="SSF50331">
    <property type="entry name" value="MOP-like"/>
    <property type="match status" value="1"/>
</dbReference>
<reference evidence="4 5" key="1">
    <citation type="journal article" date="2019" name="J. Ind. Microbiol. Biotechnol.">
        <title>The complete genomic sequence of Streptomyces spectabilis NRRL-2792 and identification of secondary metabolite biosynthetic gene clusters.</title>
        <authorList>
            <person name="Sinha A."/>
            <person name="Phillips-Salemka S."/>
            <person name="Niraula T.A."/>
            <person name="Short K.A."/>
            <person name="Niraula N.P."/>
        </authorList>
    </citation>
    <scope>NUCLEOTIDE SEQUENCE [LARGE SCALE GENOMIC DNA]</scope>
    <source>
        <strain evidence="4 5">NRRL 2792</strain>
    </source>
</reference>
<dbReference type="PROSITE" id="PS51866">
    <property type="entry name" value="MOP"/>
    <property type="match status" value="1"/>
</dbReference>